<keyword evidence="12" id="KW-1185">Reference proteome</keyword>
<comment type="similarity">
    <text evidence="8">Belongs to the exbB/tolQ family.</text>
</comment>
<name>A0ABW4XJ71_9GAMM</name>
<gene>
    <name evidence="11" type="ORF">ACFSJ3_04035</name>
</gene>
<dbReference type="RefSeq" id="WP_345338296.1">
    <property type="nucleotide sequence ID" value="NZ_BAABLI010000005.1"/>
</dbReference>
<evidence type="ECO:0000256" key="7">
    <source>
        <dbReference type="ARBA" id="ARBA00023136"/>
    </source>
</evidence>
<evidence type="ECO:0000256" key="6">
    <source>
        <dbReference type="ARBA" id="ARBA00022989"/>
    </source>
</evidence>
<feature type="domain" description="MotA/TolQ/ExbB proton channel" evidence="10">
    <location>
        <begin position="56"/>
        <end position="162"/>
    </location>
</feature>
<feature type="transmembrane region" description="Helical" evidence="9">
    <location>
        <begin position="85"/>
        <end position="109"/>
    </location>
</feature>
<protein>
    <submittedName>
        <fullName evidence="11">MotA/TolQ/ExbB proton channel family protein</fullName>
    </submittedName>
</protein>
<evidence type="ECO:0000313" key="12">
    <source>
        <dbReference type="Proteomes" id="UP001597380"/>
    </source>
</evidence>
<comment type="caution">
    <text evidence="11">The sequence shown here is derived from an EMBL/GenBank/DDBJ whole genome shotgun (WGS) entry which is preliminary data.</text>
</comment>
<feature type="transmembrane region" description="Helical" evidence="9">
    <location>
        <begin position="129"/>
        <end position="149"/>
    </location>
</feature>
<evidence type="ECO:0000256" key="1">
    <source>
        <dbReference type="ARBA" id="ARBA00004651"/>
    </source>
</evidence>
<feature type="transmembrane region" description="Helical" evidence="9">
    <location>
        <begin position="14"/>
        <end position="35"/>
    </location>
</feature>
<organism evidence="11 12">
    <name type="scientific">Corallincola platygyrae</name>
    <dbReference type="NCBI Taxonomy" id="1193278"/>
    <lineage>
        <taxon>Bacteria</taxon>
        <taxon>Pseudomonadati</taxon>
        <taxon>Pseudomonadota</taxon>
        <taxon>Gammaproteobacteria</taxon>
        <taxon>Alteromonadales</taxon>
        <taxon>Psychromonadaceae</taxon>
        <taxon>Corallincola</taxon>
    </lineage>
</organism>
<evidence type="ECO:0000256" key="5">
    <source>
        <dbReference type="ARBA" id="ARBA00022927"/>
    </source>
</evidence>
<evidence type="ECO:0000256" key="2">
    <source>
        <dbReference type="ARBA" id="ARBA00022448"/>
    </source>
</evidence>
<accession>A0ABW4XJ71</accession>
<keyword evidence="7 9" id="KW-0472">Membrane</keyword>
<dbReference type="InterPro" id="IPR050790">
    <property type="entry name" value="ExbB/TolQ_transport"/>
</dbReference>
<dbReference type="Pfam" id="PF01618">
    <property type="entry name" value="MotA_ExbB"/>
    <property type="match status" value="1"/>
</dbReference>
<reference evidence="12" key="1">
    <citation type="journal article" date="2019" name="Int. J. Syst. Evol. Microbiol.">
        <title>The Global Catalogue of Microorganisms (GCM) 10K type strain sequencing project: providing services to taxonomists for standard genome sequencing and annotation.</title>
        <authorList>
            <consortium name="The Broad Institute Genomics Platform"/>
            <consortium name="The Broad Institute Genome Sequencing Center for Infectious Disease"/>
            <person name="Wu L."/>
            <person name="Ma J."/>
        </authorList>
    </citation>
    <scope>NUCLEOTIDE SEQUENCE [LARGE SCALE GENOMIC DNA]</scope>
    <source>
        <strain evidence="12">CGMCC 1.10992</strain>
    </source>
</reference>
<dbReference type="Proteomes" id="UP001597380">
    <property type="component" value="Unassembled WGS sequence"/>
</dbReference>
<evidence type="ECO:0000256" key="9">
    <source>
        <dbReference type="SAM" id="Phobius"/>
    </source>
</evidence>
<dbReference type="InterPro" id="IPR002898">
    <property type="entry name" value="MotA_ExbB_proton_chnl"/>
</dbReference>
<dbReference type="PANTHER" id="PTHR30625">
    <property type="entry name" value="PROTEIN TOLQ"/>
    <property type="match status" value="1"/>
</dbReference>
<proteinExistence type="inferred from homology"/>
<evidence type="ECO:0000256" key="8">
    <source>
        <dbReference type="RuleBase" id="RU004057"/>
    </source>
</evidence>
<keyword evidence="4 9" id="KW-0812">Transmembrane</keyword>
<sequence>MSTFSTLQQALGPVAMPLMGCALLAAMILIERLLVLGYHTGKRTLSHGGLALLQSHSKQPKALREEILALWLVGKKQKLASGIRLLQIVALVAPLLGLLGTVMGLIQVFDTIGVHQGPIEPSMLAGGLGIAMKTTAAGLIIAVPAVLGVHGYQLWVDKLVAIAEHQINVNNLKIDGVGTEVWA</sequence>
<keyword evidence="5 8" id="KW-0653">Protein transport</keyword>
<keyword evidence="2 8" id="KW-0813">Transport</keyword>
<evidence type="ECO:0000256" key="3">
    <source>
        <dbReference type="ARBA" id="ARBA00022475"/>
    </source>
</evidence>
<dbReference type="PANTHER" id="PTHR30625:SF15">
    <property type="entry name" value="BIOPOLYMER TRANSPORT PROTEIN EXBB"/>
    <property type="match status" value="1"/>
</dbReference>
<keyword evidence="6 9" id="KW-1133">Transmembrane helix</keyword>
<keyword evidence="3" id="KW-1003">Cell membrane</keyword>
<evidence type="ECO:0000259" key="10">
    <source>
        <dbReference type="Pfam" id="PF01618"/>
    </source>
</evidence>
<evidence type="ECO:0000256" key="4">
    <source>
        <dbReference type="ARBA" id="ARBA00022692"/>
    </source>
</evidence>
<dbReference type="EMBL" id="JBHUHT010000008">
    <property type="protein sequence ID" value="MFD2095142.1"/>
    <property type="molecule type" value="Genomic_DNA"/>
</dbReference>
<evidence type="ECO:0000313" key="11">
    <source>
        <dbReference type="EMBL" id="MFD2095142.1"/>
    </source>
</evidence>
<comment type="subcellular location">
    <subcellularLocation>
        <location evidence="1">Cell membrane</location>
        <topology evidence="1">Multi-pass membrane protein</topology>
    </subcellularLocation>
    <subcellularLocation>
        <location evidence="8">Membrane</location>
        <topology evidence="8">Multi-pass membrane protein</topology>
    </subcellularLocation>
</comment>